<dbReference type="EMBL" id="AP027079">
    <property type="protein sequence ID" value="BDU70724.1"/>
    <property type="molecule type" value="Genomic_DNA"/>
</dbReference>
<evidence type="ECO:0000313" key="3">
    <source>
        <dbReference type="EMBL" id="BDU70724.1"/>
    </source>
</evidence>
<feature type="region of interest" description="Disordered" evidence="1">
    <location>
        <begin position="341"/>
        <end position="368"/>
    </location>
</feature>
<evidence type="ECO:0008006" key="5">
    <source>
        <dbReference type="Google" id="ProtNLM"/>
    </source>
</evidence>
<evidence type="ECO:0000313" key="4">
    <source>
        <dbReference type="Proteomes" id="UP001242010"/>
    </source>
</evidence>
<feature type="chain" id="PRO_5045507653" description="WD40-like Beta Propeller Repeat" evidence="2">
    <location>
        <begin position="20"/>
        <end position="853"/>
    </location>
</feature>
<evidence type="ECO:0000256" key="1">
    <source>
        <dbReference type="SAM" id="MobiDB-lite"/>
    </source>
</evidence>
<proteinExistence type="predicted"/>
<reference evidence="4" key="1">
    <citation type="journal article" date="2023" name="Int. J. Syst. Evol. Microbiol.">
        <title>Mesoterricola silvestris gen. nov., sp. nov., Mesoterricola sediminis sp. nov., Geothrix oryzae sp. nov., Geothrix edaphica sp. nov., Geothrix rubra sp. nov., and Geothrix limicola sp. nov., six novel members of Acidobacteriota isolated from soils.</title>
        <authorList>
            <person name="Itoh H."/>
            <person name="Sugisawa Y."/>
            <person name="Mise K."/>
            <person name="Xu Z."/>
            <person name="Kuniyasu M."/>
            <person name="Ushijima N."/>
            <person name="Kawano K."/>
            <person name="Kobayashi E."/>
            <person name="Shiratori Y."/>
            <person name="Masuda Y."/>
            <person name="Senoo K."/>
        </authorList>
    </citation>
    <scope>NUCLEOTIDE SEQUENCE [LARGE SCALE GENOMIC DNA]</scope>
    <source>
        <strain evidence="4">Red222</strain>
    </source>
</reference>
<gene>
    <name evidence="3" type="ORF">GETHOR_28250</name>
</gene>
<protein>
    <recommendedName>
        <fullName evidence="5">WD40-like Beta Propeller Repeat</fullName>
    </recommendedName>
</protein>
<name>A0ABM8DUH1_9BACT</name>
<keyword evidence="4" id="KW-1185">Reference proteome</keyword>
<organism evidence="3 4">
    <name type="scientific">Geothrix oryzae</name>
    <dbReference type="NCBI Taxonomy" id="2927975"/>
    <lineage>
        <taxon>Bacteria</taxon>
        <taxon>Pseudomonadati</taxon>
        <taxon>Acidobacteriota</taxon>
        <taxon>Holophagae</taxon>
        <taxon>Holophagales</taxon>
        <taxon>Holophagaceae</taxon>
        <taxon>Geothrix</taxon>
    </lineage>
</organism>
<dbReference type="SUPFAM" id="SSF82171">
    <property type="entry name" value="DPP6 N-terminal domain-like"/>
    <property type="match status" value="1"/>
</dbReference>
<keyword evidence="2" id="KW-0732">Signal</keyword>
<sequence>MNCRSLAAGIALLSALVQAAPRVQAPDAPWLTFTTAHYRIHCPVAFEAFGREVASRVEGIHAQYLGLVGFAYEKPGQPIDILIQDPVMEANGMAFPLLRRPHVVLWKTEPEADSIVGHHRGWAELLVVHELGHMHHLLRPGRKPNLWRRWTAVLGPLTEKSPRWVTEGYATLIEGKLTGSGRPHSAIRAAVLRQWALEGKLPTYEALSRTDGFLGGSMAYLGGSAYLAWLETKSADPKVLQGLWTRLAGTRNFEAAFTATFGFGPKDGYQRFCAELTHSALELERRAKAQGLREGEVFTRLNGWVSDLALSPDGTKLLARVLDPKHPGLYLWDLNAPRPAAKATAPATGSDEPPDHAPATPTVAPTRRVPRLQGALPWKPVWLGADTVGFQLRLPNEEGVLQAQPYRWTLGTSVRPGKFTPPAPAKGDPGWKDIDGIWNLVDTQGRTLTRTLAAAWNPVATPDGKWIYFTRLTASGVEIRRLEATPPPPAAPPPSWMDPAPLVAGVILSPPDEPSPLPAPVPVEPHPYRVGESHDTFALAGYSATPSGFSAQLGLGGNDLLHRLNWQVLAGLGDGAGPRGGMAGMAWRGWRWAPSLQAFSLLERSSSQRFTPAAGFDRERRGAELAFEREDLGRPRARIRPVVAFERVESPDGQTTHRSLGGVEAGLGNHWSRDDQGFLLSAAAREQHGRTAGQTWNLTRAALTLGWLNPWSPLTVRLEEGRITGDPTALDRFHLGGVATSLLPVALDANRATQAALPAYTATGDRLRRLRGELGLGPLEAYLEHSTVWDGAQPRPAAQRVAGLELDSRRLGLPLDVLRRLSGNLSFTLGLHRPLDGPMKHRTVGTLSVIVRP</sequence>
<dbReference type="RefSeq" id="WP_286354423.1">
    <property type="nucleotide sequence ID" value="NZ_AP027079.1"/>
</dbReference>
<evidence type="ECO:0000256" key="2">
    <source>
        <dbReference type="SAM" id="SignalP"/>
    </source>
</evidence>
<feature type="signal peptide" evidence="2">
    <location>
        <begin position="1"/>
        <end position="19"/>
    </location>
</feature>
<accession>A0ABM8DUH1</accession>
<dbReference type="Proteomes" id="UP001242010">
    <property type="component" value="Chromosome"/>
</dbReference>